<reference evidence="1" key="1">
    <citation type="submission" date="2021-06" db="EMBL/GenBank/DDBJ databases">
        <authorList>
            <person name="Kallberg Y."/>
            <person name="Tangrot J."/>
            <person name="Rosling A."/>
        </authorList>
    </citation>
    <scope>NUCLEOTIDE SEQUENCE</scope>
    <source>
        <strain evidence="1">CL356</strain>
    </source>
</reference>
<protein>
    <submittedName>
        <fullName evidence="1">10454_t:CDS:1</fullName>
    </submittedName>
</protein>
<organism evidence="1 2">
    <name type="scientific">Acaulospora colombiana</name>
    <dbReference type="NCBI Taxonomy" id="27376"/>
    <lineage>
        <taxon>Eukaryota</taxon>
        <taxon>Fungi</taxon>
        <taxon>Fungi incertae sedis</taxon>
        <taxon>Mucoromycota</taxon>
        <taxon>Glomeromycotina</taxon>
        <taxon>Glomeromycetes</taxon>
        <taxon>Diversisporales</taxon>
        <taxon>Acaulosporaceae</taxon>
        <taxon>Acaulospora</taxon>
    </lineage>
</organism>
<gene>
    <name evidence="1" type="ORF">ACOLOM_LOCUS1559</name>
</gene>
<dbReference type="Proteomes" id="UP000789525">
    <property type="component" value="Unassembled WGS sequence"/>
</dbReference>
<dbReference type="EMBL" id="CAJVPT010001880">
    <property type="protein sequence ID" value="CAG8470303.1"/>
    <property type="molecule type" value="Genomic_DNA"/>
</dbReference>
<comment type="caution">
    <text evidence="1">The sequence shown here is derived from an EMBL/GenBank/DDBJ whole genome shotgun (WGS) entry which is preliminary data.</text>
</comment>
<accession>A0ACA9KH73</accession>
<name>A0ACA9KH73_9GLOM</name>
<sequence>MNIPIDESEDYGSDIEVENDDEVVYEKEEPYSLKVVEFAPDYVGEKVTEKLKTSILDRLRTELEPNLTAGTNNPNLGSFFEQSAHKMLSPIKIIDLIKLSDKLARTDEISFYFVVPAELYNNYQNLKFVTNNNANIRSILGWIRNRVKQYSLRIDLSSESLSSGSKFTKKK</sequence>
<evidence type="ECO:0000313" key="1">
    <source>
        <dbReference type="EMBL" id="CAG8470303.1"/>
    </source>
</evidence>
<keyword evidence="2" id="KW-1185">Reference proteome</keyword>
<proteinExistence type="predicted"/>
<evidence type="ECO:0000313" key="2">
    <source>
        <dbReference type="Proteomes" id="UP000789525"/>
    </source>
</evidence>